<evidence type="ECO:0000256" key="4">
    <source>
        <dbReference type="ARBA" id="ARBA00022679"/>
    </source>
</evidence>
<evidence type="ECO:0000256" key="3">
    <source>
        <dbReference type="ARBA" id="ARBA00022605"/>
    </source>
</evidence>
<feature type="binding site" evidence="7">
    <location>
        <position position="157"/>
    </location>
    <ligand>
        <name>3-phosphoshikimate</name>
        <dbReference type="ChEBI" id="CHEBI:145989"/>
    </ligand>
</feature>
<evidence type="ECO:0000259" key="8">
    <source>
        <dbReference type="Pfam" id="PF00275"/>
    </source>
</evidence>
<dbReference type="PIRSF" id="PIRSF000505">
    <property type="entry name" value="EPSPS"/>
    <property type="match status" value="1"/>
</dbReference>
<dbReference type="PANTHER" id="PTHR21090">
    <property type="entry name" value="AROM/DEHYDROQUINATE SYNTHASE"/>
    <property type="match status" value="1"/>
</dbReference>
<evidence type="ECO:0000256" key="6">
    <source>
        <dbReference type="ARBA" id="ARBA00044633"/>
    </source>
</evidence>
<feature type="binding site" evidence="7">
    <location>
        <position position="393"/>
    </location>
    <ligand>
        <name>phosphoenolpyruvate</name>
        <dbReference type="ChEBI" id="CHEBI:58702"/>
    </ligand>
</feature>
<feature type="binding site" evidence="7">
    <location>
        <position position="109"/>
    </location>
    <ligand>
        <name>phosphoenolpyruvate</name>
        <dbReference type="ChEBI" id="CHEBI:58702"/>
    </ligand>
</feature>
<dbReference type="EMBL" id="BAABHS010000050">
    <property type="protein sequence ID" value="GAA4993638.1"/>
    <property type="molecule type" value="Genomic_DNA"/>
</dbReference>
<organism evidence="9 10">
    <name type="scientific">Yinghuangia aomiensis</name>
    <dbReference type="NCBI Taxonomy" id="676205"/>
    <lineage>
        <taxon>Bacteria</taxon>
        <taxon>Bacillati</taxon>
        <taxon>Actinomycetota</taxon>
        <taxon>Actinomycetes</taxon>
        <taxon>Kitasatosporales</taxon>
        <taxon>Streptomycetaceae</taxon>
        <taxon>Yinghuangia</taxon>
    </lineage>
</organism>
<proteinExistence type="inferred from homology"/>
<protein>
    <recommendedName>
        <fullName evidence="7">3-phosphoshikimate 1-carboxyvinyltransferase</fullName>
        <ecNumber evidence="7">2.5.1.19</ecNumber>
    </recommendedName>
    <alternativeName>
        <fullName evidence="7">5-enolpyruvylshikimate-3-phosphate synthase</fullName>
        <shortName evidence="7">EPSP synthase</shortName>
        <shortName evidence="7">EPSPS</shortName>
    </alternativeName>
</protein>
<comment type="similarity">
    <text evidence="2 7">Belongs to the EPSP synthase family.</text>
</comment>
<feature type="binding site" evidence="7">
    <location>
        <position position="182"/>
    </location>
    <ligand>
        <name>3-phosphoshikimate</name>
        <dbReference type="ChEBI" id="CHEBI:145989"/>
    </ligand>
</feature>
<feature type="binding site" evidence="7">
    <location>
        <position position="10"/>
    </location>
    <ligand>
        <name>phosphoenolpyruvate</name>
        <dbReference type="ChEBI" id="CHEBI:58702"/>
    </ligand>
</feature>
<dbReference type="CDD" id="cd01556">
    <property type="entry name" value="EPSP_synthase"/>
    <property type="match status" value="1"/>
</dbReference>
<dbReference type="EC" id="2.5.1.19" evidence="7"/>
<feature type="binding site" evidence="7">
    <location>
        <position position="155"/>
    </location>
    <ligand>
        <name>3-phosphoshikimate</name>
        <dbReference type="ChEBI" id="CHEBI:145989"/>
    </ligand>
</feature>
<accession>A0ABP9ICK3</accession>
<feature type="binding site" evidence="7">
    <location>
        <position position="156"/>
    </location>
    <ligand>
        <name>3-phosphoshikimate</name>
        <dbReference type="ChEBI" id="CHEBI:145989"/>
    </ligand>
</feature>
<gene>
    <name evidence="9" type="primary">aroA_2</name>
    <name evidence="7" type="synonym">aroA</name>
    <name evidence="9" type="ORF">GCM10023205_77880</name>
</gene>
<comment type="subunit">
    <text evidence="7">Monomer.</text>
</comment>
<evidence type="ECO:0000256" key="7">
    <source>
        <dbReference type="HAMAP-Rule" id="MF_00210"/>
    </source>
</evidence>
<evidence type="ECO:0000313" key="10">
    <source>
        <dbReference type="Proteomes" id="UP001500466"/>
    </source>
</evidence>
<feature type="binding site" evidence="7">
    <location>
        <position position="11"/>
    </location>
    <ligand>
        <name>3-phosphoshikimate</name>
        <dbReference type="ChEBI" id="CHEBI:145989"/>
    </ligand>
</feature>
<keyword evidence="5 7" id="KW-0057">Aromatic amino acid biosynthesis</keyword>
<keyword evidence="10" id="KW-1185">Reference proteome</keyword>
<feature type="binding site" evidence="7">
    <location>
        <position position="10"/>
    </location>
    <ligand>
        <name>3-phosphoshikimate</name>
        <dbReference type="ChEBI" id="CHEBI:145989"/>
    </ligand>
</feature>
<dbReference type="InterPro" id="IPR013792">
    <property type="entry name" value="RNA3'P_cycl/enolpyr_Trfase_a/b"/>
</dbReference>
<feature type="binding site" evidence="7">
    <location>
        <position position="81"/>
    </location>
    <ligand>
        <name>phosphoenolpyruvate</name>
        <dbReference type="ChEBI" id="CHEBI:58702"/>
    </ligand>
</feature>
<keyword evidence="7" id="KW-0963">Cytoplasm</keyword>
<name>A0ABP9ICK3_9ACTN</name>
<comment type="caution">
    <text evidence="9">The sequence shown here is derived from an EMBL/GenBank/DDBJ whole genome shotgun (WGS) entry which is preliminary data.</text>
</comment>
<dbReference type="PANTHER" id="PTHR21090:SF5">
    <property type="entry name" value="PENTAFUNCTIONAL AROM POLYPEPTIDE"/>
    <property type="match status" value="1"/>
</dbReference>
<reference evidence="10" key="1">
    <citation type="journal article" date="2019" name="Int. J. Syst. Evol. Microbiol.">
        <title>The Global Catalogue of Microorganisms (GCM) 10K type strain sequencing project: providing services to taxonomists for standard genome sequencing and annotation.</title>
        <authorList>
            <consortium name="The Broad Institute Genomics Platform"/>
            <consortium name="The Broad Institute Genome Sequencing Center for Infectious Disease"/>
            <person name="Wu L."/>
            <person name="Ma J."/>
        </authorList>
    </citation>
    <scope>NUCLEOTIDE SEQUENCE [LARGE SCALE GENOMIC DNA]</scope>
    <source>
        <strain evidence="10">JCM 17986</strain>
    </source>
</reference>
<dbReference type="Proteomes" id="UP001500466">
    <property type="component" value="Unassembled WGS sequence"/>
</dbReference>
<feature type="binding site" evidence="7">
    <location>
        <position position="327"/>
    </location>
    <ligand>
        <name>phosphoenolpyruvate</name>
        <dbReference type="ChEBI" id="CHEBI:58702"/>
    </ligand>
</feature>
<feature type="binding site" evidence="7">
    <location>
        <position position="368"/>
    </location>
    <ligand>
        <name>phosphoenolpyruvate</name>
        <dbReference type="ChEBI" id="CHEBI:58702"/>
    </ligand>
</feature>
<sequence>MAVVRVPGSKSTTARSLFLSACADGRSTLRYPLVSDDTEAFAEGLGALGFGVHRSADEWSVDGNASGPPAGEADVYCRDSGTTARFLPALTAAGRGTYRFDASAQMRRRPIGPVVEALRALGARVRYLGAEGHLPIEVASDGLEGGTVGMDAGLSSQFLTALLMVGPLTRRGLRIEITDLVSEPYVEMTLALMREFGAVVRRDGMRFDVEPTGYRAREHAVEPDASTSSYFFAAAALTGQRVTVPGLGTESPQGDVQFAEVLRAMGADVAIGRDAVTVAGTGRLRGIDVNMRDISDTMPTLAAIAPFADGPVRITDVHNTRVKECDRLDACAENLRRLGVPVAEGRDWIEIAPAAPRPAVIACRDDHRIAMSFSVTAIRVPELELDNPGCVRKTFPEFHDALADLRARWGADVGDGNR</sequence>
<dbReference type="InterPro" id="IPR006264">
    <property type="entry name" value="EPSP_synthase"/>
</dbReference>
<dbReference type="RefSeq" id="WP_345680601.1">
    <property type="nucleotide sequence ID" value="NZ_BAABHS010000050.1"/>
</dbReference>
<feature type="binding site" evidence="7">
    <location>
        <position position="319"/>
    </location>
    <ligand>
        <name>3-phosphoshikimate</name>
        <dbReference type="ChEBI" id="CHEBI:145989"/>
    </ligand>
</feature>
<dbReference type="InterPro" id="IPR036968">
    <property type="entry name" value="Enolpyruvate_Tfrase_sf"/>
</dbReference>
<feature type="active site" description="Proton acceptor" evidence="7">
    <location>
        <position position="296"/>
    </location>
</feature>
<evidence type="ECO:0000256" key="5">
    <source>
        <dbReference type="ARBA" id="ARBA00023141"/>
    </source>
</evidence>
<feature type="binding site" evidence="7">
    <location>
        <position position="296"/>
    </location>
    <ligand>
        <name>3-phosphoshikimate</name>
        <dbReference type="ChEBI" id="CHEBI:145989"/>
    </ligand>
</feature>
<dbReference type="HAMAP" id="MF_00210">
    <property type="entry name" value="EPSP_synth"/>
    <property type="match status" value="1"/>
</dbReference>
<feature type="domain" description="Enolpyruvate transferase" evidence="8">
    <location>
        <begin position="3"/>
        <end position="402"/>
    </location>
</feature>
<feature type="binding site" evidence="7">
    <location>
        <position position="157"/>
    </location>
    <ligand>
        <name>phosphoenolpyruvate</name>
        <dbReference type="ChEBI" id="CHEBI:58702"/>
    </ligand>
</feature>
<evidence type="ECO:0000313" key="9">
    <source>
        <dbReference type="EMBL" id="GAA4993638.1"/>
    </source>
</evidence>
<dbReference type="InterPro" id="IPR001986">
    <property type="entry name" value="Enolpyruvate_Tfrase_dom"/>
</dbReference>
<comment type="pathway">
    <text evidence="1 7">Metabolic intermediate biosynthesis; chorismate biosynthesis; chorismate from D-erythrose 4-phosphate and phosphoenolpyruvate: step 6/7.</text>
</comment>
<dbReference type="Pfam" id="PF00275">
    <property type="entry name" value="EPSP_synthase"/>
    <property type="match status" value="1"/>
</dbReference>
<dbReference type="InterPro" id="IPR023193">
    <property type="entry name" value="EPSP_synthase_CS"/>
</dbReference>
<dbReference type="SUPFAM" id="SSF55205">
    <property type="entry name" value="EPT/RTPC-like"/>
    <property type="match status" value="1"/>
</dbReference>
<feature type="binding site" evidence="7">
    <location>
        <position position="15"/>
    </location>
    <ligand>
        <name>3-phosphoshikimate</name>
        <dbReference type="ChEBI" id="CHEBI:145989"/>
    </ligand>
</feature>
<comment type="function">
    <text evidence="7">Catalyzes the transfer of the enolpyruvyl moiety of phosphoenolpyruvate (PEP) to the 5-hydroxyl of shikimate-3-phosphate (S3P) to produce enolpyruvyl shikimate-3-phosphate and inorganic phosphate.</text>
</comment>
<feature type="binding site" evidence="7">
    <location>
        <position position="323"/>
    </location>
    <ligand>
        <name>3-phosphoshikimate</name>
        <dbReference type="ChEBI" id="CHEBI:145989"/>
    </ligand>
</feature>
<dbReference type="NCBIfam" id="TIGR01356">
    <property type="entry name" value="aroA"/>
    <property type="match status" value="1"/>
</dbReference>
<dbReference type="Gene3D" id="3.65.10.10">
    <property type="entry name" value="Enolpyruvate transferase domain"/>
    <property type="match status" value="2"/>
</dbReference>
<evidence type="ECO:0000256" key="1">
    <source>
        <dbReference type="ARBA" id="ARBA00004811"/>
    </source>
</evidence>
<comment type="subcellular location">
    <subcellularLocation>
        <location evidence="7">Cytoplasm</location>
    </subcellularLocation>
</comment>
<dbReference type="PROSITE" id="PS00885">
    <property type="entry name" value="EPSP_SYNTHASE_2"/>
    <property type="match status" value="1"/>
</dbReference>
<comment type="catalytic activity">
    <reaction evidence="6">
        <text>3-phosphoshikimate + phosphoenolpyruvate = 5-O-(1-carboxyvinyl)-3-phosphoshikimate + phosphate</text>
        <dbReference type="Rhea" id="RHEA:21256"/>
        <dbReference type="ChEBI" id="CHEBI:43474"/>
        <dbReference type="ChEBI" id="CHEBI:57701"/>
        <dbReference type="ChEBI" id="CHEBI:58702"/>
        <dbReference type="ChEBI" id="CHEBI:145989"/>
        <dbReference type="EC" id="2.5.1.19"/>
    </reaction>
    <physiologicalReaction direction="left-to-right" evidence="6">
        <dbReference type="Rhea" id="RHEA:21257"/>
    </physiologicalReaction>
</comment>
<evidence type="ECO:0000256" key="2">
    <source>
        <dbReference type="ARBA" id="ARBA00009948"/>
    </source>
</evidence>
<keyword evidence="4 7" id="KW-0808">Transferase</keyword>
<keyword evidence="3 7" id="KW-0028">Amino-acid biosynthesis</keyword>